<dbReference type="InterPro" id="IPR000742">
    <property type="entry name" value="EGF"/>
</dbReference>
<accession>A0A7L1N1M8</accession>
<feature type="non-terminal residue" evidence="5">
    <location>
        <position position="758"/>
    </location>
</feature>
<dbReference type="PANTHER" id="PTHR12199:SF5">
    <property type="entry name" value="MUCIN-2-LIKE ISOFORM X1"/>
    <property type="match status" value="1"/>
</dbReference>
<protein>
    <submittedName>
        <fullName evidence="5">IMPG2 protein</fullName>
    </submittedName>
</protein>
<feature type="compositionally biased region" description="Polar residues" evidence="2">
    <location>
        <begin position="45"/>
        <end position="62"/>
    </location>
</feature>
<feature type="non-terminal residue" evidence="5">
    <location>
        <position position="1"/>
    </location>
</feature>
<evidence type="ECO:0000259" key="4">
    <source>
        <dbReference type="PROSITE" id="PS50026"/>
    </source>
</evidence>
<comment type="caution">
    <text evidence="1">Lacks conserved residue(s) required for the propagation of feature annotation.</text>
</comment>
<dbReference type="PROSITE" id="PS50026">
    <property type="entry name" value="EGF_3"/>
    <property type="match status" value="1"/>
</dbReference>
<comment type="caution">
    <text evidence="5">The sequence shown here is derived from an EMBL/GenBank/DDBJ whole genome shotgun (WGS) entry which is preliminary data.</text>
</comment>
<dbReference type="OrthoDB" id="10055523at2759"/>
<feature type="transmembrane region" description="Helical" evidence="3">
    <location>
        <begin position="569"/>
        <end position="592"/>
    </location>
</feature>
<evidence type="ECO:0000313" key="5">
    <source>
        <dbReference type="EMBL" id="NXN93309.1"/>
    </source>
</evidence>
<feature type="compositionally biased region" description="Polar residues" evidence="2">
    <location>
        <begin position="134"/>
        <end position="145"/>
    </location>
</feature>
<dbReference type="InterPro" id="IPR039861">
    <property type="entry name" value="IMPG"/>
</dbReference>
<organism evidence="5 6">
    <name type="scientific">Rhinopomastus cyanomelas</name>
    <name type="common">Common scimitarbill</name>
    <dbReference type="NCBI Taxonomy" id="113115"/>
    <lineage>
        <taxon>Eukaryota</taxon>
        <taxon>Metazoa</taxon>
        <taxon>Chordata</taxon>
        <taxon>Craniata</taxon>
        <taxon>Vertebrata</taxon>
        <taxon>Euteleostomi</taxon>
        <taxon>Archelosauria</taxon>
        <taxon>Archosauria</taxon>
        <taxon>Dinosauria</taxon>
        <taxon>Saurischia</taxon>
        <taxon>Theropoda</taxon>
        <taxon>Coelurosauria</taxon>
        <taxon>Aves</taxon>
        <taxon>Neognathae</taxon>
        <taxon>Neoaves</taxon>
        <taxon>Telluraves</taxon>
        <taxon>Coraciimorphae</taxon>
        <taxon>Bucerotiformes</taxon>
        <taxon>Rhinopomastidae</taxon>
        <taxon>Rhinopomastus</taxon>
    </lineage>
</organism>
<feature type="region of interest" description="Disordered" evidence="2">
    <location>
        <begin position="664"/>
        <end position="708"/>
    </location>
</feature>
<evidence type="ECO:0000256" key="2">
    <source>
        <dbReference type="SAM" id="MobiDB-lite"/>
    </source>
</evidence>
<dbReference type="GO" id="GO:0007601">
    <property type="term" value="P:visual perception"/>
    <property type="evidence" value="ECO:0007669"/>
    <property type="project" value="InterPro"/>
</dbReference>
<keyword evidence="6" id="KW-1185">Reference proteome</keyword>
<evidence type="ECO:0000256" key="1">
    <source>
        <dbReference type="PROSITE-ProRule" id="PRU00076"/>
    </source>
</evidence>
<proteinExistence type="predicted"/>
<evidence type="ECO:0000313" key="6">
    <source>
        <dbReference type="Proteomes" id="UP000565785"/>
    </source>
</evidence>
<keyword evidence="3" id="KW-1133">Transmembrane helix</keyword>
<dbReference type="PANTHER" id="PTHR12199">
    <property type="entry name" value="INTERPHOTORECEPTOR MATRIX PROTEOGLYCAN"/>
    <property type="match status" value="1"/>
</dbReference>
<name>A0A7L1N1M8_RHICY</name>
<feature type="compositionally biased region" description="Low complexity" evidence="2">
    <location>
        <begin position="355"/>
        <end position="366"/>
    </location>
</feature>
<gene>
    <name evidence="5" type="primary">Impg2_0</name>
    <name evidence="5" type="ORF">RHICYA_R15538</name>
</gene>
<dbReference type="AlphaFoldDB" id="A0A7L1N1M8"/>
<feature type="compositionally biased region" description="Low complexity" evidence="2">
    <location>
        <begin position="179"/>
        <end position="190"/>
    </location>
</feature>
<sequence>LPGRGGAHGSDPRPWHRMAVARQGPHSALHPSLPSLRAGSREDSVASTGQPEAGTGPTSLQGAGSGLPVHTGTAGTPGVTSPGPEGGLDLTTGVLGPPDAEGPTEHSHISLDTTWHPSALPGQVTALVAPGSTAVAQSQVPQASPGSPRVPPSQQAAPASGSIAPTSPSPQPSTGASWGFPGFGPTVGTPWARTTLGQRLPQDDAWGDPAESPQSLEGITAGEGDAGSWAASPPPSWQPGSPAPPAAPGHPRQPPPSGPASSPGPTAALGSSGSAAPGPAPPADAGTVPSEPSAATEPQGDAGVLQRRPPTHGPTVVPGSPRQPTDPSGTVGRRGGPASPPPAGDTDPVQPSSSPGDTPRATPAAAGRAPRVFIVEDQPPLLRAPFLRIPCELVLAMGFVPALRDPASPERRRLLQNFNRTVAPLFMSAPGFLRLEVTGIRWGTVVLRYDALFAAERLQLPALRRTLDAALGAPRPGLAVGAAPVLRNAALEGPLDPCARLFSCPPGFACVAGPDGNASCTSLCHRGYCRNQGTCAHPPERGPLCQCPAGSDSWFVGLRCEQRLTRQGLLGTAAGVLLSIVLLGAVIAALAVRRFKVLLLEARADQTRSSYRRFCRLDDVSGQYWSRSWPPSASSLDNPAFSTSEELLHLHALDRGCCGCREGSASADGTKQQPPARPPGRPGCQRGWDTSSSSINDPMVDSGKASDISVSSWPAEPLQWTPFPLLQQLSRQRPHKARRPHSYCEGMELGTLERSWTA</sequence>
<feature type="region of interest" description="Disordered" evidence="2">
    <location>
        <begin position="1"/>
        <end position="117"/>
    </location>
</feature>
<feature type="compositionally biased region" description="Pro residues" evidence="2">
    <location>
        <begin position="232"/>
        <end position="258"/>
    </location>
</feature>
<keyword evidence="1" id="KW-0245">EGF-like domain</keyword>
<dbReference type="EMBL" id="VXBP01001802">
    <property type="protein sequence ID" value="NXN93309.1"/>
    <property type="molecule type" value="Genomic_DNA"/>
</dbReference>
<evidence type="ECO:0000256" key="3">
    <source>
        <dbReference type="SAM" id="Phobius"/>
    </source>
</evidence>
<reference evidence="5 6" key="1">
    <citation type="submission" date="2019-09" db="EMBL/GenBank/DDBJ databases">
        <title>Bird 10,000 Genomes (B10K) Project - Family phase.</title>
        <authorList>
            <person name="Zhang G."/>
        </authorList>
    </citation>
    <scope>NUCLEOTIDE SEQUENCE [LARGE SCALE GENOMIC DNA]</scope>
    <source>
        <strain evidence="5">B10K-DU-002-35</strain>
        <tissue evidence="5">Muscle</tissue>
    </source>
</reference>
<keyword evidence="3" id="KW-0812">Transmembrane</keyword>
<feature type="domain" description="EGF-like" evidence="4">
    <location>
        <begin position="521"/>
        <end position="561"/>
    </location>
</feature>
<feature type="region of interest" description="Disordered" evidence="2">
    <location>
        <begin position="133"/>
        <end position="366"/>
    </location>
</feature>
<feature type="compositionally biased region" description="Low complexity" evidence="2">
    <location>
        <begin position="259"/>
        <end position="277"/>
    </location>
</feature>
<keyword evidence="3" id="KW-0472">Membrane</keyword>
<dbReference type="Gene3D" id="2.10.25.10">
    <property type="entry name" value="Laminin"/>
    <property type="match status" value="1"/>
</dbReference>
<dbReference type="Proteomes" id="UP000565785">
    <property type="component" value="Unassembled WGS sequence"/>
</dbReference>